<keyword evidence="2" id="KW-1185">Reference proteome</keyword>
<gene>
    <name evidence="1" type="ORF">EJ04DRAFT_539366</name>
</gene>
<protein>
    <submittedName>
        <fullName evidence="1">Uncharacterized protein</fullName>
    </submittedName>
</protein>
<dbReference type="Proteomes" id="UP000799444">
    <property type="component" value="Unassembled WGS sequence"/>
</dbReference>
<organism evidence="1 2">
    <name type="scientific">Polyplosphaeria fusca</name>
    <dbReference type="NCBI Taxonomy" id="682080"/>
    <lineage>
        <taxon>Eukaryota</taxon>
        <taxon>Fungi</taxon>
        <taxon>Dikarya</taxon>
        <taxon>Ascomycota</taxon>
        <taxon>Pezizomycotina</taxon>
        <taxon>Dothideomycetes</taxon>
        <taxon>Pleosporomycetidae</taxon>
        <taxon>Pleosporales</taxon>
        <taxon>Tetraplosphaeriaceae</taxon>
        <taxon>Polyplosphaeria</taxon>
    </lineage>
</organism>
<reference evidence="1" key="1">
    <citation type="journal article" date="2020" name="Stud. Mycol.">
        <title>101 Dothideomycetes genomes: a test case for predicting lifestyles and emergence of pathogens.</title>
        <authorList>
            <person name="Haridas S."/>
            <person name="Albert R."/>
            <person name="Binder M."/>
            <person name="Bloem J."/>
            <person name="Labutti K."/>
            <person name="Salamov A."/>
            <person name="Andreopoulos B."/>
            <person name="Baker S."/>
            <person name="Barry K."/>
            <person name="Bills G."/>
            <person name="Bluhm B."/>
            <person name="Cannon C."/>
            <person name="Castanera R."/>
            <person name="Culley D."/>
            <person name="Daum C."/>
            <person name="Ezra D."/>
            <person name="Gonzalez J."/>
            <person name="Henrissat B."/>
            <person name="Kuo A."/>
            <person name="Liang C."/>
            <person name="Lipzen A."/>
            <person name="Lutzoni F."/>
            <person name="Magnuson J."/>
            <person name="Mondo S."/>
            <person name="Nolan M."/>
            <person name="Ohm R."/>
            <person name="Pangilinan J."/>
            <person name="Park H.-J."/>
            <person name="Ramirez L."/>
            <person name="Alfaro M."/>
            <person name="Sun H."/>
            <person name="Tritt A."/>
            <person name="Yoshinaga Y."/>
            <person name="Zwiers L.-H."/>
            <person name="Turgeon B."/>
            <person name="Goodwin S."/>
            <person name="Spatafora J."/>
            <person name="Crous P."/>
            <person name="Grigoriev I."/>
        </authorList>
    </citation>
    <scope>NUCLEOTIDE SEQUENCE</scope>
    <source>
        <strain evidence="1">CBS 125425</strain>
    </source>
</reference>
<evidence type="ECO:0000313" key="1">
    <source>
        <dbReference type="EMBL" id="KAF2726530.1"/>
    </source>
</evidence>
<comment type="caution">
    <text evidence="1">The sequence shown here is derived from an EMBL/GenBank/DDBJ whole genome shotgun (WGS) entry which is preliminary data.</text>
</comment>
<dbReference type="EMBL" id="ML996447">
    <property type="protein sequence ID" value="KAF2726530.1"/>
    <property type="molecule type" value="Genomic_DNA"/>
</dbReference>
<evidence type="ECO:0000313" key="2">
    <source>
        <dbReference type="Proteomes" id="UP000799444"/>
    </source>
</evidence>
<name>A0A9P4QHT2_9PLEO</name>
<dbReference type="OrthoDB" id="5420958at2759"/>
<sequence>MDKASGVLAEGLPEGIPNTYAALAAHSDVPLSTLDHRARGRRSREAKAQSQQYLYPYEENAPIEFLSHQSTLGKPVRMKHIPSLAFSATRQRPPADRPLKPPRANWAKGIERRRLELDDTRGYRGARVKRTIITTIKCISADAGINLSSELDHVSYT</sequence>
<dbReference type="AlphaFoldDB" id="A0A9P4QHT2"/>
<proteinExistence type="predicted"/>
<accession>A0A9P4QHT2</accession>